<evidence type="ECO:0000313" key="2">
    <source>
        <dbReference type="EMBL" id="WEK34901.1"/>
    </source>
</evidence>
<feature type="signal peptide" evidence="1">
    <location>
        <begin position="1"/>
        <end position="18"/>
    </location>
</feature>
<keyword evidence="1" id="KW-0732">Signal</keyword>
<reference evidence="2" key="1">
    <citation type="submission" date="2023-03" db="EMBL/GenBank/DDBJ databases">
        <title>Andean soil-derived lignocellulolytic bacterial consortium as a source of novel taxa and putative plastic-active enzymes.</title>
        <authorList>
            <person name="Diaz-Garcia L."/>
            <person name="Chuvochina M."/>
            <person name="Feuerriegel G."/>
            <person name="Bunk B."/>
            <person name="Sproer C."/>
            <person name="Streit W.R."/>
            <person name="Rodriguez L.M."/>
            <person name="Overmann J."/>
            <person name="Jimenez D.J."/>
        </authorList>
    </citation>
    <scope>NUCLEOTIDE SEQUENCE</scope>
    <source>
        <strain evidence="2">MAG 7</strain>
    </source>
</reference>
<name>A0AAJ5WMY1_9BACT</name>
<gene>
    <name evidence="2" type="ORF">P0Y53_20630</name>
</gene>
<proteinExistence type="predicted"/>
<dbReference type="AlphaFoldDB" id="A0AAJ5WMY1"/>
<organism evidence="2 3">
    <name type="scientific">Candidatus Pseudobacter hemicellulosilyticus</name>
    <dbReference type="NCBI Taxonomy" id="3121375"/>
    <lineage>
        <taxon>Bacteria</taxon>
        <taxon>Pseudomonadati</taxon>
        <taxon>Bacteroidota</taxon>
        <taxon>Chitinophagia</taxon>
        <taxon>Chitinophagales</taxon>
        <taxon>Chitinophagaceae</taxon>
        <taxon>Pseudobacter</taxon>
    </lineage>
</organism>
<accession>A0AAJ5WMY1</accession>
<dbReference type="EMBL" id="CP119311">
    <property type="protein sequence ID" value="WEK34901.1"/>
    <property type="molecule type" value="Genomic_DNA"/>
</dbReference>
<evidence type="ECO:0000256" key="1">
    <source>
        <dbReference type="SAM" id="SignalP"/>
    </source>
</evidence>
<protein>
    <recommendedName>
        <fullName evidence="4">YD repeat-containing protein</fullName>
    </recommendedName>
</protein>
<feature type="chain" id="PRO_5042512962" description="YD repeat-containing protein" evidence="1">
    <location>
        <begin position="19"/>
        <end position="1152"/>
    </location>
</feature>
<evidence type="ECO:0000313" key="3">
    <source>
        <dbReference type="Proteomes" id="UP001220610"/>
    </source>
</evidence>
<dbReference type="Proteomes" id="UP001220610">
    <property type="component" value="Chromosome"/>
</dbReference>
<evidence type="ECO:0008006" key="4">
    <source>
        <dbReference type="Google" id="ProtNLM"/>
    </source>
</evidence>
<sequence length="1152" mass="128894">MKKYCIIASLLFNGMVSAQVNLQTGAAEANFPLFTYEDPNSRLSTAIGLQYVYGNGLKVNEFPANVGVGWNLEAGGVITRLQFGEPDDQKVYNSYLEDNVATMIVAPQYQLIHPDNADTHYPGGYMYTSKSAANSKPRVLALSPYMPSGEGAAYKILAEDREQDRYVFQFNDRKGAFVIGKDKVPVILNDSRLKISFEETDMTASRVRTRISSFVITDEQGIEYTFNELEFTELLKYKPTTDATTSFKVYKGEAFTFYQINNKIVTKWYLSKIRNPLNNAVITFRYDDYSLNVVGPYAASQQSVSTNDGTRTSRTAIARKIVTASKRLRLIEMPGNKKVGFNYRQEDRVDLPGDKALNSIIVYHDNTQLYGYQFEYGYMYRKSIVSTNYAFPSENEKRYVRLCLKGLQKIGTGALMLPPHLFSYHLPTSSAYQKDIPLFTIFSDHFGYFNGDIAGVNETAAGIPTQVGPKTVGYAVQWPDVGVLKEIQFPEGGKLTYEYELNTDESSSYQQKYAGGVRVASTIQYDGEDHSKDIIKKYRYVKEDGTSSGWGFEPAIYTENKKMRHTKKGNSDVEGSSANQLGTSFATEMLRARSISMANGTLQGAAFPGGGPVLFQMMAIDILTQLFNLIFNSQTSYVEYDATTYRSDNICLSNPLPFQYSRVEVVDEIYANGVLTGTNGKVVYQFVDPDYFPLRSSGSFTPPYSAARQRYAHWAYGLPRFVTWFNAAGQPVRKVENQYNIVQREIVNANNICGSYWVNTNLLTTYRRDNVYIDLQDAFLTAETYYPLQGRSELTKTIETMYKGNGQAVTAETDYTYSPNNFSVRTISKQDSKGDITGSTTYYVADYEAAGTLDAMKKANILNVPLSVNTWKRKTGQTDNTLTKAVVTEYMKTANGDFKPVQIYQSRLASPLAATIANAANFDALNLKGYSYLKPVSAIRYIGELPVEQVSNEGGATSCNLYDYNNKLVVAQAVNARVNEIRYTSFEADNKGGWSYPAVGVSASGYFRTGSKCYDLGVGGPIVTSLEMDNKPIVISVWATGTQLTVQTPGTVAPAHIGPTINGWTYYEFQIPDIGQITTLSVQGNGLIDELRLYPARSTMTTYTHQPGIGITSQTDQNSRTIYHRYDTFGREIEVRDEYFNLIKAYQYNFKQ</sequence>